<proteinExistence type="predicted"/>
<keyword evidence="1" id="KW-0808">Transferase</keyword>
<dbReference type="AlphaFoldDB" id="A0A392SAR0"/>
<sequence length="82" mass="9314">MGDTSIPSPSSQYQAVPFDYDNLKPEKDGKNAPRFNSDPTTFPWWKSALYSFLIGLDDELWDLVEHGPEFEDMDEDGKLSAL</sequence>
<dbReference type="Proteomes" id="UP000265520">
    <property type="component" value="Unassembled WGS sequence"/>
</dbReference>
<accession>A0A392SAR0</accession>
<organism evidence="1 2">
    <name type="scientific">Trifolium medium</name>
    <dbReference type="NCBI Taxonomy" id="97028"/>
    <lineage>
        <taxon>Eukaryota</taxon>
        <taxon>Viridiplantae</taxon>
        <taxon>Streptophyta</taxon>
        <taxon>Embryophyta</taxon>
        <taxon>Tracheophyta</taxon>
        <taxon>Spermatophyta</taxon>
        <taxon>Magnoliopsida</taxon>
        <taxon>eudicotyledons</taxon>
        <taxon>Gunneridae</taxon>
        <taxon>Pentapetalae</taxon>
        <taxon>rosids</taxon>
        <taxon>fabids</taxon>
        <taxon>Fabales</taxon>
        <taxon>Fabaceae</taxon>
        <taxon>Papilionoideae</taxon>
        <taxon>50 kb inversion clade</taxon>
        <taxon>NPAAA clade</taxon>
        <taxon>Hologalegina</taxon>
        <taxon>IRL clade</taxon>
        <taxon>Trifolieae</taxon>
        <taxon>Trifolium</taxon>
    </lineage>
</organism>
<name>A0A392SAR0_9FABA</name>
<comment type="caution">
    <text evidence="1">The sequence shown here is derived from an EMBL/GenBank/DDBJ whole genome shotgun (WGS) entry which is preliminary data.</text>
</comment>
<keyword evidence="1" id="KW-0723">Serine/threonine-protein kinase</keyword>
<dbReference type="EMBL" id="LXQA010342054">
    <property type="protein sequence ID" value="MCI45284.1"/>
    <property type="molecule type" value="Genomic_DNA"/>
</dbReference>
<evidence type="ECO:0000313" key="1">
    <source>
        <dbReference type="EMBL" id="MCI45284.1"/>
    </source>
</evidence>
<protein>
    <submittedName>
        <fullName evidence="1">Serine/threonine protein kinase SRPK1</fullName>
    </submittedName>
</protein>
<reference evidence="1 2" key="1">
    <citation type="journal article" date="2018" name="Front. Plant Sci.">
        <title>Red Clover (Trifolium pratense) and Zigzag Clover (T. medium) - A Picture of Genomic Similarities and Differences.</title>
        <authorList>
            <person name="Dluhosova J."/>
            <person name="Istvanek J."/>
            <person name="Nedelnik J."/>
            <person name="Repkova J."/>
        </authorList>
    </citation>
    <scope>NUCLEOTIDE SEQUENCE [LARGE SCALE GENOMIC DNA]</scope>
    <source>
        <strain evidence="2">cv. 10/8</strain>
        <tissue evidence="1">Leaf</tissue>
    </source>
</reference>
<dbReference type="GO" id="GO:0004674">
    <property type="term" value="F:protein serine/threonine kinase activity"/>
    <property type="evidence" value="ECO:0007669"/>
    <property type="project" value="UniProtKB-KW"/>
</dbReference>
<keyword evidence="2" id="KW-1185">Reference proteome</keyword>
<keyword evidence="1" id="KW-0418">Kinase</keyword>
<feature type="non-terminal residue" evidence="1">
    <location>
        <position position="82"/>
    </location>
</feature>
<evidence type="ECO:0000313" key="2">
    <source>
        <dbReference type="Proteomes" id="UP000265520"/>
    </source>
</evidence>